<proteinExistence type="predicted"/>
<accession>A0A5C6TUS2</accession>
<sequence>MKALLFAAALTFGGAAIAQDTQAPDNGSPERDARGIPVVSAPASAPAGANQPAPSGGGPVVVAPNQAQVFTPQPAQGEAPPCTREVTDHCTQTYEGGRHRRPH</sequence>
<keyword evidence="2" id="KW-0732">Signal</keyword>
<reference evidence="3 4" key="1">
    <citation type="journal article" date="2015" name="J. Microbiol.">
        <title>Sphingosinicella ginsenosidimutans sp. nov., with ginsenoside converting activity.</title>
        <authorList>
            <person name="Kim J.K."/>
            <person name="Kang M.S."/>
            <person name="Park S.C."/>
            <person name="Kim K.M."/>
            <person name="Choi K."/>
            <person name="Yoon M.H."/>
            <person name="Im W.T."/>
        </authorList>
    </citation>
    <scope>NUCLEOTIDE SEQUENCE [LARGE SCALE GENOMIC DNA]</scope>
    <source>
        <strain evidence="3 4">BS-11</strain>
    </source>
</reference>
<feature type="chain" id="PRO_5022696670" description="Fe-S oxidoreductase" evidence="2">
    <location>
        <begin position="19"/>
        <end position="103"/>
    </location>
</feature>
<dbReference type="OrthoDB" id="7597009at2"/>
<evidence type="ECO:0008006" key="5">
    <source>
        <dbReference type="Google" id="ProtNLM"/>
    </source>
</evidence>
<dbReference type="RefSeq" id="WP_147043493.1">
    <property type="nucleotide sequence ID" value="NZ_BAABIR010000001.1"/>
</dbReference>
<protein>
    <recommendedName>
        <fullName evidence="5">Fe-S oxidoreductase</fullName>
    </recommendedName>
</protein>
<dbReference type="EMBL" id="VOQQ01000001">
    <property type="protein sequence ID" value="TXC64087.1"/>
    <property type="molecule type" value="Genomic_DNA"/>
</dbReference>
<evidence type="ECO:0000256" key="2">
    <source>
        <dbReference type="SAM" id="SignalP"/>
    </source>
</evidence>
<feature type="compositionally biased region" description="Polar residues" evidence="1">
    <location>
        <begin position="65"/>
        <end position="74"/>
    </location>
</feature>
<organism evidence="3 4">
    <name type="scientific">Allosphingosinicella ginsenosidimutans</name>
    <dbReference type="NCBI Taxonomy" id="1176539"/>
    <lineage>
        <taxon>Bacteria</taxon>
        <taxon>Pseudomonadati</taxon>
        <taxon>Pseudomonadota</taxon>
        <taxon>Alphaproteobacteria</taxon>
        <taxon>Sphingomonadales</taxon>
        <taxon>Sphingomonadaceae</taxon>
        <taxon>Allosphingosinicella</taxon>
    </lineage>
</organism>
<evidence type="ECO:0000256" key="1">
    <source>
        <dbReference type="SAM" id="MobiDB-lite"/>
    </source>
</evidence>
<feature type="region of interest" description="Disordered" evidence="1">
    <location>
        <begin position="16"/>
        <end position="103"/>
    </location>
</feature>
<gene>
    <name evidence="3" type="ORF">FRZ32_10710</name>
</gene>
<name>A0A5C6TUS2_9SPHN</name>
<comment type="caution">
    <text evidence="3">The sequence shown here is derived from an EMBL/GenBank/DDBJ whole genome shotgun (WGS) entry which is preliminary data.</text>
</comment>
<dbReference type="Proteomes" id="UP000321249">
    <property type="component" value="Unassembled WGS sequence"/>
</dbReference>
<evidence type="ECO:0000313" key="3">
    <source>
        <dbReference type="EMBL" id="TXC64087.1"/>
    </source>
</evidence>
<evidence type="ECO:0000313" key="4">
    <source>
        <dbReference type="Proteomes" id="UP000321249"/>
    </source>
</evidence>
<keyword evidence="4" id="KW-1185">Reference proteome</keyword>
<dbReference type="AlphaFoldDB" id="A0A5C6TUS2"/>
<feature type="compositionally biased region" description="Low complexity" evidence="1">
    <location>
        <begin position="37"/>
        <end position="54"/>
    </location>
</feature>
<feature type="signal peptide" evidence="2">
    <location>
        <begin position="1"/>
        <end position="18"/>
    </location>
</feature>